<feature type="domain" description="JmjC" evidence="3">
    <location>
        <begin position="1"/>
        <end position="170"/>
    </location>
</feature>
<accession>A0A8H4W543</accession>
<dbReference type="EMBL" id="JAAMPI010000173">
    <property type="protein sequence ID" value="KAF4634588.1"/>
    <property type="molecule type" value="Genomic_DNA"/>
</dbReference>
<evidence type="ECO:0000313" key="4">
    <source>
        <dbReference type="EMBL" id="KAF4634588.1"/>
    </source>
</evidence>
<dbReference type="Proteomes" id="UP000566819">
    <property type="component" value="Unassembled WGS sequence"/>
</dbReference>
<dbReference type="SMART" id="SM00558">
    <property type="entry name" value="JmjC"/>
    <property type="match status" value="1"/>
</dbReference>
<reference evidence="4 5" key="1">
    <citation type="submission" date="2020-03" db="EMBL/GenBank/DDBJ databases">
        <title>Draft Genome Sequence of Cudoniella acicularis.</title>
        <authorList>
            <person name="Buettner E."/>
            <person name="Kellner H."/>
        </authorList>
    </citation>
    <scope>NUCLEOTIDE SEQUENCE [LARGE SCALE GENOMIC DNA]</scope>
    <source>
        <strain evidence="4 5">DSM 108380</strain>
    </source>
</reference>
<evidence type="ECO:0000313" key="5">
    <source>
        <dbReference type="Proteomes" id="UP000566819"/>
    </source>
</evidence>
<dbReference type="AlphaFoldDB" id="A0A8H4W543"/>
<dbReference type="InterPro" id="IPR003347">
    <property type="entry name" value="JmjC_dom"/>
</dbReference>
<dbReference type="Pfam" id="PF02373">
    <property type="entry name" value="JmjC"/>
    <property type="match status" value="1"/>
</dbReference>
<keyword evidence="1" id="KW-0479">Metal-binding</keyword>
<evidence type="ECO:0000256" key="1">
    <source>
        <dbReference type="ARBA" id="ARBA00022723"/>
    </source>
</evidence>
<dbReference type="PROSITE" id="PS51184">
    <property type="entry name" value="JMJC"/>
    <property type="match status" value="1"/>
</dbReference>
<dbReference type="GO" id="GO:0006355">
    <property type="term" value="P:regulation of DNA-templated transcription"/>
    <property type="evidence" value="ECO:0007669"/>
    <property type="project" value="TreeGrafter"/>
</dbReference>
<dbReference type="GO" id="GO:0034647">
    <property type="term" value="F:histone H3K4me/H3K4me2/H3K4me3 demethylase activity"/>
    <property type="evidence" value="ECO:0007669"/>
    <property type="project" value="TreeGrafter"/>
</dbReference>
<name>A0A8H4W543_9HELO</name>
<dbReference type="PANTHER" id="PTHR10694">
    <property type="entry name" value="LYSINE-SPECIFIC DEMETHYLASE"/>
    <property type="match status" value="1"/>
</dbReference>
<dbReference type="GO" id="GO:0046872">
    <property type="term" value="F:metal ion binding"/>
    <property type="evidence" value="ECO:0007669"/>
    <property type="project" value="UniProtKB-KW"/>
</dbReference>
<dbReference type="GO" id="GO:0005634">
    <property type="term" value="C:nucleus"/>
    <property type="evidence" value="ECO:0007669"/>
    <property type="project" value="TreeGrafter"/>
</dbReference>
<dbReference type="Gene3D" id="2.60.120.650">
    <property type="entry name" value="Cupin"/>
    <property type="match status" value="1"/>
</dbReference>
<evidence type="ECO:0000256" key="2">
    <source>
        <dbReference type="ARBA" id="ARBA00023004"/>
    </source>
</evidence>
<evidence type="ECO:0000259" key="3">
    <source>
        <dbReference type="PROSITE" id="PS51184"/>
    </source>
</evidence>
<proteinExistence type="predicted"/>
<protein>
    <recommendedName>
        <fullName evidence="3">JmjC domain-containing protein</fullName>
    </recommendedName>
</protein>
<dbReference type="SUPFAM" id="SSF51197">
    <property type="entry name" value="Clavaminate synthase-like"/>
    <property type="match status" value="1"/>
</dbReference>
<gene>
    <name evidence="4" type="ORF">G7Y89_g3514</name>
</gene>
<dbReference type="GO" id="GO:0000785">
    <property type="term" value="C:chromatin"/>
    <property type="evidence" value="ECO:0007669"/>
    <property type="project" value="TreeGrafter"/>
</dbReference>
<keyword evidence="5" id="KW-1185">Reference proteome</keyword>
<dbReference type="PANTHER" id="PTHR10694:SF33">
    <property type="entry name" value="LYSINE-SPECIFIC DEMETHYLASE 5"/>
    <property type="match status" value="1"/>
</dbReference>
<dbReference type="OrthoDB" id="3550926at2759"/>
<comment type="caution">
    <text evidence="4">The sequence shown here is derived from an EMBL/GenBank/DDBJ whole genome shotgun (WGS) entry which is preliminary data.</text>
</comment>
<organism evidence="4 5">
    <name type="scientific">Cudoniella acicularis</name>
    <dbReference type="NCBI Taxonomy" id="354080"/>
    <lineage>
        <taxon>Eukaryota</taxon>
        <taxon>Fungi</taxon>
        <taxon>Dikarya</taxon>
        <taxon>Ascomycota</taxon>
        <taxon>Pezizomycotina</taxon>
        <taxon>Leotiomycetes</taxon>
        <taxon>Helotiales</taxon>
        <taxon>Tricladiaceae</taxon>
        <taxon>Cudoniella</taxon>
    </lineage>
</organism>
<keyword evidence="2" id="KW-0408">Iron</keyword>
<sequence>MYYIIGEPLFSDIKLSPGKRLERIGGREIRGVGTTYAYLSPGISFSVCYSEDADLASENLLRAGAIKLWLLIKPAYNEELERRMRREFLEIGHCSQALRQLSRIIPLSKLDEWGIEYSLVCIALGELMVTQRGTRHQVLNLGPNYALTINILYGSSLDIPLDYRFCSLLKESEDPQTIARLPIEDLTTFIEEFPIIEETEFKVPPSDKLYDLYDLYEIDKKCDYIITCLPANKPYITNEAGKGQGVRVEGMTYQKGQILGQLAGEFAPLDTYNNG</sequence>